<protein>
    <submittedName>
        <fullName evidence="1">Uncharacterized protein</fullName>
    </submittedName>
</protein>
<accession>A0A5E5PAS8</accession>
<dbReference type="EMBL" id="CABPSX010000013">
    <property type="protein sequence ID" value="VVG73808.1"/>
    <property type="molecule type" value="Genomic_DNA"/>
</dbReference>
<reference evidence="1 2" key="1">
    <citation type="submission" date="2019-08" db="EMBL/GenBank/DDBJ databases">
        <authorList>
            <person name="Peeters C."/>
        </authorList>
    </citation>
    <scope>NUCLEOTIDE SEQUENCE [LARGE SCALE GENOMIC DNA]</scope>
    <source>
        <strain evidence="1 2">LMG 18089</strain>
    </source>
</reference>
<gene>
    <name evidence="1" type="ORF">PAP18089_04817</name>
</gene>
<proteinExistence type="predicted"/>
<dbReference type="AlphaFoldDB" id="A0A5E5PAS8"/>
<name>A0A5E5PAS8_9BURK</name>
<evidence type="ECO:0000313" key="2">
    <source>
        <dbReference type="Proteomes" id="UP000364291"/>
    </source>
</evidence>
<evidence type="ECO:0000313" key="1">
    <source>
        <dbReference type="EMBL" id="VVG73808.1"/>
    </source>
</evidence>
<sequence>MARVTDSAKNLFRYPIVNGNAEFMSPAMPSAIVYQPPVGCRRNHAEQSLVATTGEE</sequence>
<organism evidence="1 2">
    <name type="scientific">Pandoraea apista</name>
    <dbReference type="NCBI Taxonomy" id="93218"/>
    <lineage>
        <taxon>Bacteria</taxon>
        <taxon>Pseudomonadati</taxon>
        <taxon>Pseudomonadota</taxon>
        <taxon>Betaproteobacteria</taxon>
        <taxon>Burkholderiales</taxon>
        <taxon>Burkholderiaceae</taxon>
        <taxon>Pandoraea</taxon>
    </lineage>
</organism>
<dbReference type="Proteomes" id="UP000364291">
    <property type="component" value="Unassembled WGS sequence"/>
</dbReference>